<evidence type="ECO:0000256" key="1">
    <source>
        <dbReference type="SAM" id="Phobius"/>
    </source>
</evidence>
<reference evidence="3" key="1">
    <citation type="submission" date="2023-09" db="EMBL/GenBank/DDBJ databases">
        <authorList>
            <person name="Li S."/>
            <person name="Li X."/>
            <person name="Zhang C."/>
            <person name="Zhao Z."/>
        </authorList>
    </citation>
    <scope>NUCLEOTIDE SEQUENCE [LARGE SCALE GENOMIC DNA]</scope>
    <source>
        <strain evidence="3">SQ149</strain>
    </source>
</reference>
<keyword evidence="1" id="KW-1133">Transmembrane helix</keyword>
<keyword evidence="3" id="KW-1185">Reference proteome</keyword>
<feature type="transmembrane region" description="Helical" evidence="1">
    <location>
        <begin position="7"/>
        <end position="24"/>
    </location>
</feature>
<organism evidence="2 3">
    <name type="scientific">Thalassotalea psychrophila</name>
    <dbReference type="NCBI Taxonomy" id="3065647"/>
    <lineage>
        <taxon>Bacteria</taxon>
        <taxon>Pseudomonadati</taxon>
        <taxon>Pseudomonadota</taxon>
        <taxon>Gammaproteobacteria</taxon>
        <taxon>Alteromonadales</taxon>
        <taxon>Colwelliaceae</taxon>
        <taxon>Thalassotalea</taxon>
    </lineage>
</organism>
<dbReference type="RefSeq" id="WP_348392582.1">
    <property type="nucleotide sequence ID" value="NZ_CP134145.1"/>
</dbReference>
<gene>
    <name evidence="2" type="ORF">RGQ13_05595</name>
</gene>
<name>A0ABY9TXC4_9GAMM</name>
<evidence type="ECO:0000313" key="3">
    <source>
        <dbReference type="Proteomes" id="UP001258994"/>
    </source>
</evidence>
<accession>A0ABY9TXC4</accession>
<dbReference type="EMBL" id="CP134145">
    <property type="protein sequence ID" value="WNC73470.1"/>
    <property type="molecule type" value="Genomic_DNA"/>
</dbReference>
<evidence type="ECO:0008006" key="4">
    <source>
        <dbReference type="Google" id="ProtNLM"/>
    </source>
</evidence>
<dbReference type="Proteomes" id="UP001258994">
    <property type="component" value="Chromosome"/>
</dbReference>
<keyword evidence="1" id="KW-0472">Membrane</keyword>
<feature type="transmembrane region" description="Helical" evidence="1">
    <location>
        <begin position="85"/>
        <end position="108"/>
    </location>
</feature>
<protein>
    <recommendedName>
        <fullName evidence="4">DUF2569 domain-containing protein</fullName>
    </recommendedName>
</protein>
<keyword evidence="1" id="KW-0812">Transmembrane</keyword>
<proteinExistence type="predicted"/>
<feature type="transmembrane region" description="Helical" evidence="1">
    <location>
        <begin position="53"/>
        <end position="73"/>
    </location>
</feature>
<feature type="transmembrane region" description="Helical" evidence="1">
    <location>
        <begin position="120"/>
        <end position="138"/>
    </location>
</feature>
<sequence>MIIVKGILFFTAILIMLYPFWGIVEPASYLNELIETFPFAKGANDEQVLKSSLILLIPNSAIAIALIFLTKFISKPGSYGFAKVAAISLISFPILQSLADIFIASVLSQHVQDASVSIELSSQKLFYFLFGLAIWGIGKSQSEHNKTIK</sequence>
<evidence type="ECO:0000313" key="2">
    <source>
        <dbReference type="EMBL" id="WNC73470.1"/>
    </source>
</evidence>